<evidence type="ECO:0000256" key="1">
    <source>
        <dbReference type="SAM" id="MobiDB-lite"/>
    </source>
</evidence>
<feature type="region of interest" description="Disordered" evidence="1">
    <location>
        <begin position="1"/>
        <end position="66"/>
    </location>
</feature>
<accession>A0AAQ3X203</accession>
<gene>
    <name evidence="2" type="ORF">U9M48_029826</name>
</gene>
<dbReference type="AlphaFoldDB" id="A0AAQ3X203"/>
<proteinExistence type="predicted"/>
<evidence type="ECO:0000313" key="3">
    <source>
        <dbReference type="Proteomes" id="UP001341281"/>
    </source>
</evidence>
<sequence>MNRKNHRPPRSGRIIKSEHTLAVLTTEMEEEEKLHRRRQRGQQPEEQSATANIAGSPKEPLDTGGMLTFDGQATTKAAEKQKRRQYPRLIPNLYSSTWRRFTNPPSAALGDAAGGEESARSTPDLEFTAFSSLLSV</sequence>
<dbReference type="Proteomes" id="UP001341281">
    <property type="component" value="Chromosome 06"/>
</dbReference>
<feature type="region of interest" description="Disordered" evidence="1">
    <location>
        <begin position="101"/>
        <end position="122"/>
    </location>
</feature>
<organism evidence="2 3">
    <name type="scientific">Paspalum notatum var. saurae</name>
    <dbReference type="NCBI Taxonomy" id="547442"/>
    <lineage>
        <taxon>Eukaryota</taxon>
        <taxon>Viridiplantae</taxon>
        <taxon>Streptophyta</taxon>
        <taxon>Embryophyta</taxon>
        <taxon>Tracheophyta</taxon>
        <taxon>Spermatophyta</taxon>
        <taxon>Magnoliopsida</taxon>
        <taxon>Liliopsida</taxon>
        <taxon>Poales</taxon>
        <taxon>Poaceae</taxon>
        <taxon>PACMAD clade</taxon>
        <taxon>Panicoideae</taxon>
        <taxon>Andropogonodae</taxon>
        <taxon>Paspaleae</taxon>
        <taxon>Paspalinae</taxon>
        <taxon>Paspalum</taxon>
    </lineage>
</organism>
<keyword evidence="3" id="KW-1185">Reference proteome</keyword>
<feature type="compositionally biased region" description="Basic residues" evidence="1">
    <location>
        <begin position="1"/>
        <end position="10"/>
    </location>
</feature>
<protein>
    <submittedName>
        <fullName evidence="2">Uncharacterized protein</fullName>
    </submittedName>
</protein>
<dbReference type="EMBL" id="CP144750">
    <property type="protein sequence ID" value="WVZ82572.1"/>
    <property type="molecule type" value="Genomic_DNA"/>
</dbReference>
<reference evidence="2 3" key="1">
    <citation type="submission" date="2024-02" db="EMBL/GenBank/DDBJ databases">
        <title>High-quality chromosome-scale genome assembly of Pensacola bahiagrass (Paspalum notatum Flugge var. saurae).</title>
        <authorList>
            <person name="Vega J.M."/>
            <person name="Podio M."/>
            <person name="Orjuela J."/>
            <person name="Siena L.A."/>
            <person name="Pessino S.C."/>
            <person name="Combes M.C."/>
            <person name="Mariac C."/>
            <person name="Albertini E."/>
            <person name="Pupilli F."/>
            <person name="Ortiz J.P.A."/>
            <person name="Leblanc O."/>
        </authorList>
    </citation>
    <scope>NUCLEOTIDE SEQUENCE [LARGE SCALE GENOMIC DNA]</scope>
    <source>
        <strain evidence="2">R1</strain>
        <tissue evidence="2">Leaf</tissue>
    </source>
</reference>
<evidence type="ECO:0000313" key="2">
    <source>
        <dbReference type="EMBL" id="WVZ82572.1"/>
    </source>
</evidence>
<name>A0AAQ3X203_PASNO</name>